<keyword evidence="2 7" id="KW-0808">Transferase</keyword>
<dbReference type="EMBL" id="JBHSHL010000032">
    <property type="protein sequence ID" value="MFC4805038.1"/>
    <property type="molecule type" value="Genomic_DNA"/>
</dbReference>
<proteinExistence type="predicted"/>
<dbReference type="GO" id="GO:0008478">
    <property type="term" value="F:pyridoxal kinase activity"/>
    <property type="evidence" value="ECO:0007669"/>
    <property type="project" value="UniProtKB-EC"/>
</dbReference>
<protein>
    <recommendedName>
        <fullName evidence="1">pyridoxal kinase</fullName>
        <ecNumber evidence="1">2.7.1.35</ecNumber>
    </recommendedName>
</protein>
<dbReference type="Proteomes" id="UP001595916">
    <property type="component" value="Unassembled WGS sequence"/>
</dbReference>
<dbReference type="PANTHER" id="PTHR10534:SF2">
    <property type="entry name" value="PYRIDOXAL KINASE"/>
    <property type="match status" value="1"/>
</dbReference>
<dbReference type="Gene3D" id="3.40.1190.20">
    <property type="match status" value="1"/>
</dbReference>
<evidence type="ECO:0000256" key="1">
    <source>
        <dbReference type="ARBA" id="ARBA00012104"/>
    </source>
</evidence>
<evidence type="ECO:0000256" key="5">
    <source>
        <dbReference type="ARBA" id="ARBA00022840"/>
    </source>
</evidence>
<evidence type="ECO:0000256" key="4">
    <source>
        <dbReference type="ARBA" id="ARBA00022777"/>
    </source>
</evidence>
<evidence type="ECO:0000256" key="2">
    <source>
        <dbReference type="ARBA" id="ARBA00022679"/>
    </source>
</evidence>
<dbReference type="Pfam" id="PF08543">
    <property type="entry name" value="Phos_pyr_kin"/>
    <property type="match status" value="1"/>
</dbReference>
<dbReference type="NCBIfam" id="NF005491">
    <property type="entry name" value="PRK07105.1"/>
    <property type="match status" value="1"/>
</dbReference>
<dbReference type="InterPro" id="IPR029056">
    <property type="entry name" value="Ribokinase-like"/>
</dbReference>
<dbReference type="PANTHER" id="PTHR10534">
    <property type="entry name" value="PYRIDOXAL KINASE"/>
    <property type="match status" value="1"/>
</dbReference>
<comment type="caution">
    <text evidence="7">The sequence shown here is derived from an EMBL/GenBank/DDBJ whole genome shotgun (WGS) entry which is preliminary data.</text>
</comment>
<evidence type="ECO:0000259" key="6">
    <source>
        <dbReference type="Pfam" id="PF08543"/>
    </source>
</evidence>
<feature type="domain" description="Pyridoxamine kinase/Phosphomethylpyrimidine kinase" evidence="6">
    <location>
        <begin position="71"/>
        <end position="260"/>
    </location>
</feature>
<evidence type="ECO:0000313" key="7">
    <source>
        <dbReference type="EMBL" id="MFC4805038.1"/>
    </source>
</evidence>
<reference evidence="8" key="1">
    <citation type="journal article" date="2019" name="Int. J. Syst. Evol. Microbiol.">
        <title>The Global Catalogue of Microorganisms (GCM) 10K type strain sequencing project: providing services to taxonomists for standard genome sequencing and annotation.</title>
        <authorList>
            <consortium name="The Broad Institute Genomics Platform"/>
            <consortium name="The Broad Institute Genome Sequencing Center for Infectious Disease"/>
            <person name="Wu L."/>
            <person name="Ma J."/>
        </authorList>
    </citation>
    <scope>NUCLEOTIDE SEQUENCE [LARGE SCALE GENOMIC DNA]</scope>
    <source>
        <strain evidence="8">CCUG 46385</strain>
    </source>
</reference>
<evidence type="ECO:0000256" key="3">
    <source>
        <dbReference type="ARBA" id="ARBA00022741"/>
    </source>
</evidence>
<keyword evidence="8" id="KW-1185">Reference proteome</keyword>
<dbReference type="EC" id="2.7.1.35" evidence="1"/>
<dbReference type="CDD" id="cd01173">
    <property type="entry name" value="pyridoxal_pyridoxamine_kinase"/>
    <property type="match status" value="1"/>
</dbReference>
<dbReference type="InterPro" id="IPR013749">
    <property type="entry name" value="PM/HMP-P_kinase-1"/>
</dbReference>
<evidence type="ECO:0000313" key="8">
    <source>
        <dbReference type="Proteomes" id="UP001595916"/>
    </source>
</evidence>
<name>A0ABV9QMB2_9FIRM</name>
<accession>A0ABV9QMB2</accession>
<organism evidence="7 8">
    <name type="scientific">Filifactor villosus</name>
    <dbReference type="NCBI Taxonomy" id="29374"/>
    <lineage>
        <taxon>Bacteria</taxon>
        <taxon>Bacillati</taxon>
        <taxon>Bacillota</taxon>
        <taxon>Clostridia</taxon>
        <taxon>Peptostreptococcales</taxon>
        <taxon>Filifactoraceae</taxon>
        <taxon>Filifactor</taxon>
    </lineage>
</organism>
<dbReference type="RefSeq" id="WP_379788579.1">
    <property type="nucleotide sequence ID" value="NZ_JBHSHL010000032.1"/>
</dbReference>
<sequence>MKRPVKNVAAIHDLSGIGRASLTMILPILSTMGVQVCPLPTAILSSTTDFEHYSFLDLTDHMREYIENWKRQSLEFDCIYSGFLGSSKQIDIIEDFISYFKTENNLVVIDPVLGDNGSLYETMDDEMVQKMRQLVSKADMITPNFTEAMYLLQRPYSNEVTKEEIKRCLKELSDMGPKTVIVTSIPDKQGVFTNTVAYEREADTFWKVSCKYIPAFYPGTGDAYASVIIGSLLQGDSLPIALDRGVQFVTQCIRASYGFQYDHIQGVLFERVLDTLKLPVISASYEMI</sequence>
<gene>
    <name evidence="7" type="ORF">ACFO4R_08080</name>
</gene>
<keyword evidence="5" id="KW-0067">ATP-binding</keyword>
<keyword evidence="4 7" id="KW-0418">Kinase</keyword>
<dbReference type="InterPro" id="IPR004625">
    <property type="entry name" value="PyrdxlKinase"/>
</dbReference>
<keyword evidence="3" id="KW-0547">Nucleotide-binding</keyword>
<dbReference type="SUPFAM" id="SSF53613">
    <property type="entry name" value="Ribokinase-like"/>
    <property type="match status" value="1"/>
</dbReference>